<proteinExistence type="predicted"/>
<evidence type="ECO:0000313" key="3">
    <source>
        <dbReference type="EMBL" id="AFL66548.1"/>
    </source>
</evidence>
<organism evidence="3 4">
    <name type="scientific">Desulfurococcus amylolyticus DSM 16532</name>
    <dbReference type="NCBI Taxonomy" id="768672"/>
    <lineage>
        <taxon>Archaea</taxon>
        <taxon>Thermoproteota</taxon>
        <taxon>Thermoprotei</taxon>
        <taxon>Desulfurococcales</taxon>
        <taxon>Desulfurococcaceae</taxon>
        <taxon>Desulfurococcus</taxon>
    </lineage>
</organism>
<keyword evidence="4" id="KW-1185">Reference proteome</keyword>
<keyword evidence="1" id="KW-0812">Transmembrane</keyword>
<accession>I3XRH4</accession>
<dbReference type="Proteomes" id="UP000006175">
    <property type="component" value="Chromosome"/>
</dbReference>
<keyword evidence="1" id="KW-0472">Membrane</keyword>
<dbReference type="AlphaFoldDB" id="I3XRH4"/>
<evidence type="ECO:0000259" key="2">
    <source>
        <dbReference type="Pfam" id="PF09843"/>
    </source>
</evidence>
<keyword evidence="1" id="KW-1133">Transmembrane helix</keyword>
<name>I3XRH4_DESAM</name>
<feature type="transmembrane region" description="Helical" evidence="1">
    <location>
        <begin position="81"/>
        <end position="98"/>
    </location>
</feature>
<sequence>MVKKMKLYRPKTAIGRYYSILFSLPHWELLAAVLIGISVIALYGLRERAVPLLLNTVLIILFLEAYRVFYPLTVFHKLKRIIGLSLTVLIYTLIYYLLLGDWILVVTASSTIVITVIQGLDGTKWWRYIIAVAPSFTSIVLSMWITSGVVSHSGLVKAFLLILLFIIADYLIYLVMSRHRINGYKAPDLGTLFLQNWLERRKDIEKVIDELSTSEGVHPRLIFMDGLLIIYTDLHYGPFSNTGSSELPGELKKLFSSLGYSVVALHGFGSHDRNLASSRYLRDYVRKIYTAVIDAEKTKLRYHGALKLTGGDNWEALALVFDRLTIVFVSRPVKGIDDIPYNLFFRYNVIARKRGLGDLILVDAHNWEKQEDFDLGELDKLLDEVVEKAIELKKRPPVEVLFRYKCFETSAPGLIQGDACIIEVTGEGRERVVLLYLRGNNMKPGSREKLIDVLGKTTGADYVEVFTNDEHSETGVRSSLAYIPIHDSPELLRDTEVAARELVGMPYRLGAWYSSTRFDTKLMGYTAVMLEKLLMGSYIEATILLLSYAFLLPVLLAVFKIAH</sequence>
<reference evidence="3 4" key="1">
    <citation type="journal article" date="2012" name="J. Bacteriol.">
        <title>Complete Genome Sequence of Desulfurococcus fermentans, a Hyperthermophilic Cellulolytic Crenarchaeon Isolated from a Freshwater Hot Spring in Kamchatka, Russia.</title>
        <authorList>
            <person name="Susanti D."/>
            <person name="Johnson E.F."/>
            <person name="Rodriguez J.R."/>
            <person name="Anderson I."/>
            <person name="Perevalova A.A."/>
            <person name="Kyrpides N."/>
            <person name="Lucas S."/>
            <person name="Han J."/>
            <person name="Lapidus A."/>
            <person name="Cheng J.F."/>
            <person name="Goodwin L."/>
            <person name="Pitluck S."/>
            <person name="Mavrommatis K."/>
            <person name="Peters L."/>
            <person name="Land M.L."/>
            <person name="Hauser L."/>
            <person name="Gopalan V."/>
            <person name="Chan P.P."/>
            <person name="Lowe T.M."/>
            <person name="Atomi H."/>
            <person name="Bonch-Osmolovskaya E.A."/>
            <person name="Woyke T."/>
            <person name="Mukhopadhyay B."/>
        </authorList>
    </citation>
    <scope>NUCLEOTIDE SEQUENCE [LARGE SCALE GENOMIC DNA]</scope>
    <source>
        <strain evidence="3 4">DSM 16532</strain>
    </source>
</reference>
<dbReference type="eggNOG" id="arCOG04351">
    <property type="taxonomic scope" value="Archaea"/>
</dbReference>
<feature type="domain" description="DUF2070" evidence="2">
    <location>
        <begin position="15"/>
        <end position="556"/>
    </location>
</feature>
<evidence type="ECO:0000256" key="1">
    <source>
        <dbReference type="SAM" id="Phobius"/>
    </source>
</evidence>
<feature type="transmembrane region" description="Helical" evidence="1">
    <location>
        <begin position="49"/>
        <end position="69"/>
    </location>
</feature>
<evidence type="ECO:0000313" key="4">
    <source>
        <dbReference type="Proteomes" id="UP000006175"/>
    </source>
</evidence>
<feature type="transmembrane region" description="Helical" evidence="1">
    <location>
        <begin position="128"/>
        <end position="146"/>
    </location>
</feature>
<protein>
    <submittedName>
        <fullName evidence="3">Putative membrane protein</fullName>
    </submittedName>
</protein>
<dbReference type="Pfam" id="PF09843">
    <property type="entry name" value="DUF2070"/>
    <property type="match status" value="1"/>
</dbReference>
<feature type="transmembrane region" description="Helical" evidence="1">
    <location>
        <begin position="20"/>
        <end position="43"/>
    </location>
</feature>
<dbReference type="EMBL" id="CP003321">
    <property type="protein sequence ID" value="AFL66548.1"/>
    <property type="molecule type" value="Genomic_DNA"/>
</dbReference>
<gene>
    <name evidence="3" type="ORF">Desfe_0647</name>
</gene>
<dbReference type="KEGG" id="dfd:Desfe_0647"/>
<feature type="transmembrane region" description="Helical" evidence="1">
    <location>
        <begin position="538"/>
        <end position="559"/>
    </location>
</feature>
<dbReference type="InterPro" id="IPR019204">
    <property type="entry name" value="DUF2070_membrane"/>
</dbReference>
<feature type="transmembrane region" description="Helical" evidence="1">
    <location>
        <begin position="158"/>
        <end position="176"/>
    </location>
</feature>
<dbReference type="HOGENOM" id="CLU_488036_0_0_2"/>